<evidence type="ECO:0000256" key="1">
    <source>
        <dbReference type="ARBA" id="ARBA00023125"/>
    </source>
</evidence>
<dbReference type="PROSITE" id="PS50977">
    <property type="entry name" value="HTH_TETR_2"/>
    <property type="match status" value="1"/>
</dbReference>
<keyword evidence="1 2" id="KW-0238">DNA-binding</keyword>
<dbReference type="InterPro" id="IPR009057">
    <property type="entry name" value="Homeodomain-like_sf"/>
</dbReference>
<dbReference type="RefSeq" id="WP_008730032.1">
    <property type="nucleotide sequence ID" value="NZ_AKFT01000033.1"/>
</dbReference>
<sequence>MARPAKFSLDDLLDAAGRVLLEKGRDITMAQIADAAGAPTGSVYHRFASREELLIRLWLRSIKRFQVGFIRAGEREEARRAVIEMALCVPRFCRKHPADAKAMTLYRREDLLSTTTGDLRKEVESLNEDIDAVTENLGVRRYGAMNERRRALLYLATRISPYGLVRPFIGAEIPSWIDDAVAASAGAIADLGNES</sequence>
<dbReference type="Proteomes" id="UP000002941">
    <property type="component" value="Unassembled WGS sequence"/>
</dbReference>
<dbReference type="eggNOG" id="COG1309">
    <property type="taxonomic scope" value="Bacteria"/>
</dbReference>
<proteinExistence type="predicted"/>
<dbReference type="EMBL" id="AKFT01000033">
    <property type="protein sequence ID" value="EJF47062.1"/>
    <property type="molecule type" value="Genomic_DNA"/>
</dbReference>
<evidence type="ECO:0000256" key="2">
    <source>
        <dbReference type="PROSITE-ProRule" id="PRU00335"/>
    </source>
</evidence>
<accession>J0NQH6</accession>
<keyword evidence="5" id="KW-1185">Reference proteome</keyword>
<dbReference type="GO" id="GO:0003677">
    <property type="term" value="F:DNA binding"/>
    <property type="evidence" value="ECO:0007669"/>
    <property type="project" value="UniProtKB-UniRule"/>
</dbReference>
<evidence type="ECO:0000313" key="5">
    <source>
        <dbReference type="Proteomes" id="UP000002941"/>
    </source>
</evidence>
<evidence type="ECO:0000259" key="3">
    <source>
        <dbReference type="PROSITE" id="PS50977"/>
    </source>
</evidence>
<reference evidence="4 5" key="1">
    <citation type="submission" date="2012-05" db="EMBL/GenBank/DDBJ databases">
        <authorList>
            <person name="Harkins D.M."/>
            <person name="Madupu R."/>
            <person name="Durkin A.S."/>
            <person name="Torralba M."/>
            <person name="Methe B."/>
            <person name="Sutton G.G."/>
            <person name="Nelson K.E."/>
        </authorList>
    </citation>
    <scope>NUCLEOTIDE SEQUENCE [LARGE SCALE GENOMIC DNA]</scope>
    <source>
        <strain evidence="4 5">F0489</strain>
    </source>
</reference>
<dbReference type="PRINTS" id="PR00455">
    <property type="entry name" value="HTHTETR"/>
</dbReference>
<comment type="caution">
    <text evidence="4">The sequence shown here is derived from an EMBL/GenBank/DDBJ whole genome shotgun (WGS) entry which is preliminary data.</text>
</comment>
<evidence type="ECO:0000313" key="4">
    <source>
        <dbReference type="EMBL" id="EJF47062.1"/>
    </source>
</evidence>
<dbReference type="PATRIC" id="fig|1125718.3.peg.495"/>
<gene>
    <name evidence="4" type="ORF">HMPREF1318_0495</name>
</gene>
<organism evidence="4 5">
    <name type="scientific">Actinomyces massiliensis F0489</name>
    <dbReference type="NCBI Taxonomy" id="1125718"/>
    <lineage>
        <taxon>Bacteria</taxon>
        <taxon>Bacillati</taxon>
        <taxon>Actinomycetota</taxon>
        <taxon>Actinomycetes</taxon>
        <taxon>Actinomycetales</taxon>
        <taxon>Actinomycetaceae</taxon>
        <taxon>Actinomyces</taxon>
    </lineage>
</organism>
<feature type="domain" description="HTH tetR-type" evidence="3">
    <location>
        <begin position="6"/>
        <end position="65"/>
    </location>
</feature>
<dbReference type="Gene3D" id="1.10.357.10">
    <property type="entry name" value="Tetracycline Repressor, domain 2"/>
    <property type="match status" value="1"/>
</dbReference>
<dbReference type="OrthoDB" id="8701707at2"/>
<feature type="DNA-binding region" description="H-T-H motif" evidence="2">
    <location>
        <begin position="28"/>
        <end position="47"/>
    </location>
</feature>
<dbReference type="Pfam" id="PF00440">
    <property type="entry name" value="TetR_N"/>
    <property type="match status" value="1"/>
</dbReference>
<dbReference type="InterPro" id="IPR001647">
    <property type="entry name" value="HTH_TetR"/>
</dbReference>
<dbReference type="AlphaFoldDB" id="J0NQH6"/>
<dbReference type="SUPFAM" id="SSF46689">
    <property type="entry name" value="Homeodomain-like"/>
    <property type="match status" value="1"/>
</dbReference>
<name>J0NQH6_9ACTO</name>
<protein>
    <submittedName>
        <fullName evidence="4">Transcriptional regulator, TetR family</fullName>
    </submittedName>
</protein>